<dbReference type="Pfam" id="PF00560">
    <property type="entry name" value="LRR_1"/>
    <property type="match status" value="4"/>
</dbReference>
<evidence type="ECO:0000256" key="7">
    <source>
        <dbReference type="ARBA" id="ARBA00022989"/>
    </source>
</evidence>
<evidence type="ECO:0000256" key="4">
    <source>
        <dbReference type="ARBA" id="ARBA00022692"/>
    </source>
</evidence>
<protein>
    <recommendedName>
        <fullName evidence="12">Protein kinase domain-containing protein</fullName>
    </recommendedName>
</protein>
<evidence type="ECO:0000256" key="8">
    <source>
        <dbReference type="ARBA" id="ARBA00023136"/>
    </source>
</evidence>
<keyword evidence="7 11" id="KW-1133">Transmembrane helix</keyword>
<dbReference type="Gene3D" id="3.80.10.10">
    <property type="entry name" value="Ribonuclease Inhibitor"/>
    <property type="match status" value="1"/>
</dbReference>
<dbReference type="FunFam" id="3.30.200.20:FF:000467">
    <property type="entry name" value="Leucine-rich repeat receptor-like protein kinase"/>
    <property type="match status" value="1"/>
</dbReference>
<evidence type="ECO:0000256" key="6">
    <source>
        <dbReference type="ARBA" id="ARBA00022737"/>
    </source>
</evidence>
<evidence type="ECO:0000313" key="13">
    <source>
        <dbReference type="EMBL" id="KAG0459904.1"/>
    </source>
</evidence>
<evidence type="ECO:0000256" key="9">
    <source>
        <dbReference type="ARBA" id="ARBA00023180"/>
    </source>
</evidence>
<dbReference type="SUPFAM" id="SSF56112">
    <property type="entry name" value="Protein kinase-like (PK-like)"/>
    <property type="match status" value="2"/>
</dbReference>
<evidence type="ECO:0000256" key="3">
    <source>
        <dbReference type="ARBA" id="ARBA00022614"/>
    </source>
</evidence>
<proteinExistence type="predicted"/>
<dbReference type="Pfam" id="PF07714">
    <property type="entry name" value="PK_Tyr_Ser-Thr"/>
    <property type="match status" value="1"/>
</dbReference>
<dbReference type="GO" id="GO:0016020">
    <property type="term" value="C:membrane"/>
    <property type="evidence" value="ECO:0007669"/>
    <property type="project" value="UniProtKB-SubCell"/>
</dbReference>
<evidence type="ECO:0000256" key="10">
    <source>
        <dbReference type="SAM" id="MobiDB-lite"/>
    </source>
</evidence>
<evidence type="ECO:0000256" key="1">
    <source>
        <dbReference type="ARBA" id="ARBA00004167"/>
    </source>
</evidence>
<evidence type="ECO:0000259" key="12">
    <source>
        <dbReference type="PROSITE" id="PS50011"/>
    </source>
</evidence>
<feature type="transmembrane region" description="Helical" evidence="11">
    <location>
        <begin position="244"/>
        <end position="268"/>
    </location>
</feature>
<feature type="region of interest" description="Disordered" evidence="10">
    <location>
        <begin position="212"/>
        <end position="237"/>
    </location>
</feature>
<dbReference type="Gene3D" id="3.30.200.20">
    <property type="entry name" value="Phosphorylase Kinase, domain 1"/>
    <property type="match status" value="1"/>
</dbReference>
<evidence type="ECO:0000256" key="11">
    <source>
        <dbReference type="SAM" id="Phobius"/>
    </source>
</evidence>
<gene>
    <name evidence="13" type="ORF">HPP92_023032</name>
</gene>
<name>A0A835PUD6_VANPL</name>
<dbReference type="InterPro" id="IPR011009">
    <property type="entry name" value="Kinase-like_dom_sf"/>
</dbReference>
<dbReference type="GO" id="GO:0004672">
    <property type="term" value="F:protein kinase activity"/>
    <property type="evidence" value="ECO:0007669"/>
    <property type="project" value="InterPro"/>
</dbReference>
<keyword evidence="5" id="KW-0732">Signal</keyword>
<dbReference type="InterPro" id="IPR001245">
    <property type="entry name" value="Ser-Thr/Tyr_kinase_cat_dom"/>
</dbReference>
<accession>A0A835PUD6</accession>
<sequence>MTPIHVVGPGSPARILFLGFPGYRNRCYGKESPATSLEIGSLTHLRRLNLHGNLLSGPIPSELFNATSLHSLFLYDNTFSGQIPESLCDPPRLQNIDLSRNSLGGPLPSDLGPAASCNASSSLATIFQGPLPPDIGDLDSLSGTLNLSHNHFSGPIPKSLGKPAPAVNLDLRYNNFSGEIPQTGSLTNQGPTAFLNNPGLCGFPLRIQCQDGVNPASPAPPGREVASPETESPPEKRKDLRPGLIVLISMADAAGVAFIGLVAVYIYWKAKDKGMGNVCSCTGKSRFGGGGEGWGRQCGKCWRTGFQSSADENEGEDMDEAESSLEEEAGEGKLVAMDRGFEFELDELLRASAYVLGKGGLGIVYKVVLGNGVPVAVRRLGEGGGQRYKEFAAEVQAIAKARHPNVVRLRAYYWAQDEKLLISDFISNGNLFKCSPSSPNLTRFRMHDMNRTVYPVEPNLVYSASHSSGHGPWAGLSARLQHKKVHPRRRQAIQHPARQRLQLLHLRFGSQLSRLHSLYQPSAVIPPLLPSSPPRPPPLGLSAAPPILSPFGPQPAQPICSPRGPSTVFPPDAEVDVYSFGIVLLEMLTGRHPERRPHRMARWEGWVRIGFEEARSLAEMVDLVLLREMQSKKEVLSAFHVALSCTEPDPEVRPRMKSVLDNLDRIGQ</sequence>
<dbReference type="AlphaFoldDB" id="A0A835PUD6"/>
<dbReference type="InterPro" id="IPR001611">
    <property type="entry name" value="Leu-rich_rpt"/>
</dbReference>
<organism evidence="13 14">
    <name type="scientific">Vanilla planifolia</name>
    <name type="common">Vanilla</name>
    <dbReference type="NCBI Taxonomy" id="51239"/>
    <lineage>
        <taxon>Eukaryota</taxon>
        <taxon>Viridiplantae</taxon>
        <taxon>Streptophyta</taxon>
        <taxon>Embryophyta</taxon>
        <taxon>Tracheophyta</taxon>
        <taxon>Spermatophyta</taxon>
        <taxon>Magnoliopsida</taxon>
        <taxon>Liliopsida</taxon>
        <taxon>Asparagales</taxon>
        <taxon>Orchidaceae</taxon>
        <taxon>Vanilloideae</taxon>
        <taxon>Vanilleae</taxon>
        <taxon>Vanilla</taxon>
    </lineage>
</organism>
<dbReference type="FunFam" id="3.80.10.10:FF:000041">
    <property type="entry name" value="LRR receptor-like serine/threonine-protein kinase ERECTA"/>
    <property type="match status" value="1"/>
</dbReference>
<dbReference type="EMBL" id="JADCNM010000012">
    <property type="protein sequence ID" value="KAG0459904.1"/>
    <property type="molecule type" value="Genomic_DNA"/>
</dbReference>
<dbReference type="OrthoDB" id="4062651at2759"/>
<dbReference type="InterPro" id="IPR000719">
    <property type="entry name" value="Prot_kinase_dom"/>
</dbReference>
<feature type="domain" description="Protein kinase" evidence="12">
    <location>
        <begin position="350"/>
        <end position="668"/>
    </location>
</feature>
<keyword evidence="9" id="KW-0325">Glycoprotein</keyword>
<dbReference type="GO" id="GO:0005524">
    <property type="term" value="F:ATP binding"/>
    <property type="evidence" value="ECO:0007669"/>
    <property type="project" value="InterPro"/>
</dbReference>
<dbReference type="PANTHER" id="PTHR48007:SF36">
    <property type="entry name" value="RECEPTOR PROTEIN KINASE-LIKE PROTEIN ZAR1"/>
    <property type="match status" value="1"/>
</dbReference>
<comment type="caution">
    <text evidence="13">The sequence shown here is derived from an EMBL/GenBank/DDBJ whole genome shotgun (WGS) entry which is preliminary data.</text>
</comment>
<evidence type="ECO:0000256" key="5">
    <source>
        <dbReference type="ARBA" id="ARBA00022729"/>
    </source>
</evidence>
<evidence type="ECO:0000313" key="14">
    <source>
        <dbReference type="Proteomes" id="UP000639772"/>
    </source>
</evidence>
<dbReference type="PANTHER" id="PTHR48007">
    <property type="entry name" value="LEUCINE-RICH REPEAT RECEPTOR-LIKE PROTEIN KINASE PXC1"/>
    <property type="match status" value="1"/>
</dbReference>
<dbReference type="InterPro" id="IPR032675">
    <property type="entry name" value="LRR_dom_sf"/>
</dbReference>
<dbReference type="Proteomes" id="UP000639772">
    <property type="component" value="Chromosome 12"/>
</dbReference>
<comment type="subcellular location">
    <subcellularLocation>
        <location evidence="1">Membrane</location>
        <topology evidence="1">Single-pass membrane protein</topology>
    </subcellularLocation>
</comment>
<evidence type="ECO:0000256" key="2">
    <source>
        <dbReference type="ARBA" id="ARBA00022553"/>
    </source>
</evidence>
<dbReference type="Gene3D" id="1.10.510.10">
    <property type="entry name" value="Transferase(Phosphotransferase) domain 1"/>
    <property type="match status" value="1"/>
</dbReference>
<reference evidence="13 14" key="1">
    <citation type="journal article" date="2020" name="Nat. Food">
        <title>A phased Vanilla planifolia genome enables genetic improvement of flavour and production.</title>
        <authorList>
            <person name="Hasing T."/>
            <person name="Tang H."/>
            <person name="Brym M."/>
            <person name="Khazi F."/>
            <person name="Huang T."/>
            <person name="Chambers A.H."/>
        </authorList>
    </citation>
    <scope>NUCLEOTIDE SEQUENCE [LARGE SCALE GENOMIC DNA]</scope>
    <source>
        <tissue evidence="13">Leaf</tissue>
    </source>
</reference>
<dbReference type="InterPro" id="IPR046959">
    <property type="entry name" value="PRK1-6/SRF4-like"/>
</dbReference>
<dbReference type="PROSITE" id="PS50011">
    <property type="entry name" value="PROTEIN_KINASE_DOM"/>
    <property type="match status" value="1"/>
</dbReference>
<keyword evidence="3" id="KW-0433">Leucine-rich repeat</keyword>
<keyword evidence="2" id="KW-0597">Phosphoprotein</keyword>
<dbReference type="SUPFAM" id="SSF52058">
    <property type="entry name" value="L domain-like"/>
    <property type="match status" value="1"/>
</dbReference>
<keyword evidence="4 11" id="KW-0812">Transmembrane</keyword>
<keyword evidence="6" id="KW-0677">Repeat</keyword>
<keyword evidence="8 11" id="KW-0472">Membrane</keyword>
<dbReference type="FunFam" id="3.80.10.10:FF:000722">
    <property type="entry name" value="Leucine-rich repeat receptor-like protein kinase"/>
    <property type="match status" value="1"/>
</dbReference>